<reference evidence="2" key="1">
    <citation type="journal article" date="2020" name="Fungal Divers.">
        <title>Resolving the Mortierellaceae phylogeny through synthesis of multi-gene phylogenetics and phylogenomics.</title>
        <authorList>
            <person name="Vandepol N."/>
            <person name="Liber J."/>
            <person name="Desiro A."/>
            <person name="Na H."/>
            <person name="Kennedy M."/>
            <person name="Barry K."/>
            <person name="Grigoriev I.V."/>
            <person name="Miller A.N."/>
            <person name="O'Donnell K."/>
            <person name="Stajich J.E."/>
            <person name="Bonito G."/>
        </authorList>
    </citation>
    <scope>NUCLEOTIDE SEQUENCE</scope>
    <source>
        <strain evidence="2">NRRL 28262</strain>
    </source>
</reference>
<feature type="region of interest" description="Disordered" evidence="1">
    <location>
        <begin position="38"/>
        <end position="97"/>
    </location>
</feature>
<evidence type="ECO:0000313" key="2">
    <source>
        <dbReference type="EMBL" id="KAG0272918.1"/>
    </source>
</evidence>
<name>A0AAD4H5A3_9FUNG</name>
<evidence type="ECO:0000256" key="1">
    <source>
        <dbReference type="SAM" id="MobiDB-lite"/>
    </source>
</evidence>
<organism evidence="2 3">
    <name type="scientific">Linnemannia exigua</name>
    <dbReference type="NCBI Taxonomy" id="604196"/>
    <lineage>
        <taxon>Eukaryota</taxon>
        <taxon>Fungi</taxon>
        <taxon>Fungi incertae sedis</taxon>
        <taxon>Mucoromycota</taxon>
        <taxon>Mortierellomycotina</taxon>
        <taxon>Mortierellomycetes</taxon>
        <taxon>Mortierellales</taxon>
        <taxon>Mortierellaceae</taxon>
        <taxon>Linnemannia</taxon>
    </lineage>
</organism>
<protein>
    <submittedName>
        <fullName evidence="2">Uncharacterized protein</fullName>
    </submittedName>
</protein>
<feature type="non-terminal residue" evidence="2">
    <location>
        <position position="1"/>
    </location>
</feature>
<accession>A0AAD4H5A3</accession>
<sequence length="97" mass="9958">VERVSEREVPSVIARFFVTTSRESPSPLSVVSPVVVVSSVSPASSTRRPAPSSRSSSRTSSAMPSPTPSTPSARPSPPSMSSTLSSARDAPSTVSAD</sequence>
<dbReference type="EMBL" id="JAAAIL010000834">
    <property type="protein sequence ID" value="KAG0272918.1"/>
    <property type="molecule type" value="Genomic_DNA"/>
</dbReference>
<dbReference type="Proteomes" id="UP001194580">
    <property type="component" value="Unassembled WGS sequence"/>
</dbReference>
<feature type="compositionally biased region" description="Pro residues" evidence="1">
    <location>
        <begin position="65"/>
        <end position="78"/>
    </location>
</feature>
<evidence type="ECO:0000313" key="3">
    <source>
        <dbReference type="Proteomes" id="UP001194580"/>
    </source>
</evidence>
<feature type="compositionally biased region" description="Low complexity" evidence="1">
    <location>
        <begin position="38"/>
        <end position="64"/>
    </location>
</feature>
<proteinExistence type="predicted"/>
<feature type="non-terminal residue" evidence="2">
    <location>
        <position position="97"/>
    </location>
</feature>
<dbReference type="AlphaFoldDB" id="A0AAD4H5A3"/>
<gene>
    <name evidence="2" type="ORF">BGZ95_011291</name>
</gene>
<keyword evidence="3" id="KW-1185">Reference proteome</keyword>
<comment type="caution">
    <text evidence="2">The sequence shown here is derived from an EMBL/GenBank/DDBJ whole genome shotgun (WGS) entry which is preliminary data.</text>
</comment>